<dbReference type="GO" id="GO:0004722">
    <property type="term" value="F:protein serine/threonine phosphatase activity"/>
    <property type="evidence" value="ECO:0007669"/>
    <property type="project" value="UniProtKB-EC"/>
</dbReference>
<dbReference type="Proteomes" id="UP000279271">
    <property type="component" value="Unassembled WGS sequence"/>
</dbReference>
<keyword evidence="2" id="KW-0479">Metal-binding</keyword>
<dbReference type="PANTHER" id="PTHR12320">
    <property type="entry name" value="PROTEIN PHOSPHATASE 2C"/>
    <property type="match status" value="1"/>
</dbReference>
<dbReference type="SMART" id="SM00308">
    <property type="entry name" value="LH2"/>
    <property type="match status" value="1"/>
</dbReference>
<dbReference type="EC" id="3.1.3.16" evidence="2"/>
<dbReference type="GO" id="GO:0046872">
    <property type="term" value="F:metal ion binding"/>
    <property type="evidence" value="ECO:0007669"/>
    <property type="project" value="UniProtKB-UniRule"/>
</dbReference>
<reference evidence="5" key="1">
    <citation type="journal article" date="2018" name="Algal Res.">
        <title>Characterization of plant carbon substrate utilization by Auxenochlorella protothecoides.</title>
        <authorList>
            <person name="Vogler B.W."/>
            <person name="Starkenburg S.R."/>
            <person name="Sudasinghe N."/>
            <person name="Schambach J.Y."/>
            <person name="Rollin J.A."/>
            <person name="Pattathil S."/>
            <person name="Barry A.N."/>
        </authorList>
    </citation>
    <scope>NUCLEOTIDE SEQUENCE [LARGE SCALE GENOMIC DNA]</scope>
    <source>
        <strain evidence="5">UTEX 25</strain>
    </source>
</reference>
<sequence length="396" mass="42193">MALRSVLRIRQGLLSSLRILARPAADLAQLDAPALAKPDWQARQARQTISAQVPLPRLQHSLAGKEANRPEGSYHIQIVTGSVRGAGTPTPALLQLFGEDGESEPYLIGSDGSTMGFESSSRKTYVVQAPHLGQLNRVLIRQLPLDAADEEAGASSGWFLERIVVVGPEGDSWTFPCAEWLGRDHVTQAIGSPERVLVPLTVHLSSMMDPRYNLKSQMSVAASAFSIPHPEKVAEGVRGVNRRGAGHGGEDAYFITHASETGVVGLGVSDGVYAWRERGEHSFGYPFQLGAQPSADSPEDAMLTSLPVGPGCSLVLGSDGLFDNLDDEAIVALVNHELDAGGTVSAVARRLAYAAFEASQDRARDTPYSRGATEAFDMIYRGGKADDITALVAVVS</sequence>
<dbReference type="EMBL" id="QOKY01000183">
    <property type="protein sequence ID" value="RMZ54183.1"/>
    <property type="molecule type" value="Genomic_DNA"/>
</dbReference>
<proteinExistence type="inferred from homology"/>
<dbReference type="Pfam" id="PF01477">
    <property type="entry name" value="PLAT"/>
    <property type="match status" value="1"/>
</dbReference>
<keyword evidence="2" id="KW-0378">Hydrolase</keyword>
<dbReference type="PROSITE" id="PS50095">
    <property type="entry name" value="PLAT"/>
    <property type="match status" value="1"/>
</dbReference>
<dbReference type="Gene3D" id="2.60.60.20">
    <property type="entry name" value="PLAT/LH2 domain"/>
    <property type="match status" value="1"/>
</dbReference>
<comment type="similarity">
    <text evidence="2">Belongs to the PP2C family.</text>
</comment>
<evidence type="ECO:0000313" key="4">
    <source>
        <dbReference type="EMBL" id="RMZ54183.1"/>
    </source>
</evidence>
<organism evidence="4 5">
    <name type="scientific">Auxenochlorella protothecoides</name>
    <name type="common">Green microalga</name>
    <name type="synonym">Chlorella protothecoides</name>
    <dbReference type="NCBI Taxonomy" id="3075"/>
    <lineage>
        <taxon>Eukaryota</taxon>
        <taxon>Viridiplantae</taxon>
        <taxon>Chlorophyta</taxon>
        <taxon>core chlorophytes</taxon>
        <taxon>Trebouxiophyceae</taxon>
        <taxon>Chlorellales</taxon>
        <taxon>Chlorellaceae</taxon>
        <taxon>Auxenochlorella</taxon>
    </lineage>
</organism>
<evidence type="ECO:0000256" key="1">
    <source>
        <dbReference type="PROSITE-ProRule" id="PRU00152"/>
    </source>
</evidence>
<protein>
    <recommendedName>
        <fullName evidence="2">Protein phosphatase</fullName>
        <ecNumber evidence="2">3.1.3.16</ecNumber>
    </recommendedName>
</protein>
<comment type="caution">
    <text evidence="1">Lacks conserved residue(s) required for the propagation of feature annotation.</text>
</comment>
<evidence type="ECO:0000259" key="3">
    <source>
        <dbReference type="PROSITE" id="PS50095"/>
    </source>
</evidence>
<comment type="catalytic activity">
    <reaction evidence="2">
        <text>O-phospho-L-threonyl-[protein] + H2O = L-threonyl-[protein] + phosphate</text>
        <dbReference type="Rhea" id="RHEA:47004"/>
        <dbReference type="Rhea" id="RHEA-COMP:11060"/>
        <dbReference type="Rhea" id="RHEA-COMP:11605"/>
        <dbReference type="ChEBI" id="CHEBI:15377"/>
        <dbReference type="ChEBI" id="CHEBI:30013"/>
        <dbReference type="ChEBI" id="CHEBI:43474"/>
        <dbReference type="ChEBI" id="CHEBI:61977"/>
        <dbReference type="EC" id="3.1.3.16"/>
    </reaction>
</comment>
<evidence type="ECO:0000256" key="2">
    <source>
        <dbReference type="RuleBase" id="RU366020"/>
    </source>
</evidence>
<dbReference type="SUPFAM" id="SSF49723">
    <property type="entry name" value="Lipase/lipooxygenase domain (PLAT/LH2 domain)"/>
    <property type="match status" value="1"/>
</dbReference>
<comment type="catalytic activity">
    <reaction evidence="2">
        <text>O-phospho-L-seryl-[protein] + H2O = L-seryl-[protein] + phosphate</text>
        <dbReference type="Rhea" id="RHEA:20629"/>
        <dbReference type="Rhea" id="RHEA-COMP:9863"/>
        <dbReference type="Rhea" id="RHEA-COMP:11604"/>
        <dbReference type="ChEBI" id="CHEBI:15377"/>
        <dbReference type="ChEBI" id="CHEBI:29999"/>
        <dbReference type="ChEBI" id="CHEBI:43474"/>
        <dbReference type="ChEBI" id="CHEBI:83421"/>
        <dbReference type="EC" id="3.1.3.16"/>
    </reaction>
</comment>
<gene>
    <name evidence="4" type="ORF">APUTEX25_005339</name>
</gene>
<dbReference type="InterPro" id="IPR039123">
    <property type="entry name" value="PPTC7"/>
</dbReference>
<comment type="cofactor">
    <cofactor evidence="2">
        <name>Mn(2+)</name>
        <dbReference type="ChEBI" id="CHEBI:29035"/>
    </cofactor>
</comment>
<keyword evidence="2" id="KW-0460">Magnesium</keyword>
<dbReference type="Gene3D" id="3.60.40.10">
    <property type="entry name" value="PPM-type phosphatase domain"/>
    <property type="match status" value="1"/>
</dbReference>
<accession>A0A3M7KUH6</accession>
<feature type="domain" description="PLAT" evidence="3">
    <location>
        <begin position="72"/>
        <end position="195"/>
    </location>
</feature>
<keyword evidence="2" id="KW-0464">Manganese</keyword>
<keyword evidence="2" id="KW-0904">Protein phosphatase</keyword>
<dbReference type="SUPFAM" id="SSF81606">
    <property type="entry name" value="PP2C-like"/>
    <property type="match status" value="1"/>
</dbReference>
<evidence type="ECO:0000313" key="5">
    <source>
        <dbReference type="Proteomes" id="UP000279271"/>
    </source>
</evidence>
<comment type="caution">
    <text evidence="4">The sequence shown here is derived from an EMBL/GenBank/DDBJ whole genome shotgun (WGS) entry which is preliminary data.</text>
</comment>
<dbReference type="InterPro" id="IPR036392">
    <property type="entry name" value="PLAT/LH2_dom_sf"/>
</dbReference>
<dbReference type="AlphaFoldDB" id="A0A3M7KUH6"/>
<comment type="cofactor">
    <cofactor evidence="2">
        <name>Mg(2+)</name>
        <dbReference type="ChEBI" id="CHEBI:18420"/>
    </cofactor>
</comment>
<name>A0A3M7KUH6_AUXPR</name>
<dbReference type="InterPro" id="IPR001024">
    <property type="entry name" value="PLAT/LH2_dom"/>
</dbReference>
<dbReference type="InterPro" id="IPR036457">
    <property type="entry name" value="PPM-type-like_dom_sf"/>
</dbReference>
<dbReference type="PANTHER" id="PTHR12320:SF1">
    <property type="entry name" value="PROTEIN PHOSPHATASE PTC7 HOMOLOG"/>
    <property type="match status" value="1"/>
</dbReference>